<evidence type="ECO:0000256" key="1">
    <source>
        <dbReference type="ARBA" id="ARBA00023002"/>
    </source>
</evidence>
<keyword evidence="5" id="KW-1185">Reference proteome</keyword>
<dbReference type="Proteomes" id="UP001596091">
    <property type="component" value="Unassembled WGS sequence"/>
</dbReference>
<evidence type="ECO:0000259" key="3">
    <source>
        <dbReference type="Pfam" id="PF02826"/>
    </source>
</evidence>
<dbReference type="PANTHER" id="PTHR43333">
    <property type="entry name" value="2-HACID_DH_C DOMAIN-CONTAINING PROTEIN"/>
    <property type="match status" value="1"/>
</dbReference>
<evidence type="ECO:0000256" key="2">
    <source>
        <dbReference type="ARBA" id="ARBA00023027"/>
    </source>
</evidence>
<name>A0ABW1EEK3_9BACT</name>
<dbReference type="InterPro" id="IPR036291">
    <property type="entry name" value="NAD(P)-bd_dom_sf"/>
</dbReference>
<dbReference type="InterPro" id="IPR006140">
    <property type="entry name" value="D-isomer_DH_NAD-bd"/>
</dbReference>
<keyword evidence="2" id="KW-0520">NAD</keyword>
<organism evidence="4 5">
    <name type="scientific">Acidicapsa dinghuensis</name>
    <dbReference type="NCBI Taxonomy" id="2218256"/>
    <lineage>
        <taxon>Bacteria</taxon>
        <taxon>Pseudomonadati</taxon>
        <taxon>Acidobacteriota</taxon>
        <taxon>Terriglobia</taxon>
        <taxon>Terriglobales</taxon>
        <taxon>Acidobacteriaceae</taxon>
        <taxon>Acidicapsa</taxon>
    </lineage>
</organism>
<accession>A0ABW1EEK3</accession>
<sequence length="328" mass="35641">MLKVGYPDAIGVELLQQFPSGIELVPVPATPAHEIALDVWIAPPVAGWGRKVWPHLRGVKTVLALTAGTEWITEVAGPSVTVCNAQGAHNVSTAEWTVGAILAMLKYFPLYRDLQNASDWRGRSRASQDYSAIHNDHRAQYPPILQEELNGKRVLIVGYGDIGKTIERYLAPYDVELTRVARSARTNPKVHSVSELDRLLPEAEIVILILPHTPESHGLIGAAQIGLMQQGALLVNAARGPIVQTDALVEALNSWRIRAAIDVTDPEPLPSDHPLWKCPNLLITPHVAGSTPQFSARAMRIAAEQVTRLISGQQLINVVQQGTATVTA</sequence>
<proteinExistence type="predicted"/>
<dbReference type="Gene3D" id="3.40.50.720">
    <property type="entry name" value="NAD(P)-binding Rossmann-like Domain"/>
    <property type="match status" value="2"/>
</dbReference>
<evidence type="ECO:0000313" key="4">
    <source>
        <dbReference type="EMBL" id="MFC5862409.1"/>
    </source>
</evidence>
<dbReference type="EMBL" id="JBHSPH010000002">
    <property type="protein sequence ID" value="MFC5862409.1"/>
    <property type="molecule type" value="Genomic_DNA"/>
</dbReference>
<keyword evidence="1" id="KW-0560">Oxidoreductase</keyword>
<evidence type="ECO:0000313" key="5">
    <source>
        <dbReference type="Proteomes" id="UP001596091"/>
    </source>
</evidence>
<dbReference type="RefSeq" id="WP_263335615.1">
    <property type="nucleotide sequence ID" value="NZ_JAGSYH010000003.1"/>
</dbReference>
<feature type="domain" description="D-isomer specific 2-hydroxyacid dehydrogenase NAD-binding" evidence="3">
    <location>
        <begin position="127"/>
        <end position="288"/>
    </location>
</feature>
<protein>
    <submittedName>
        <fullName evidence="4">2-hydroxyacid dehydrogenase</fullName>
    </submittedName>
</protein>
<dbReference type="SUPFAM" id="SSF52283">
    <property type="entry name" value="Formate/glycerate dehydrogenase catalytic domain-like"/>
    <property type="match status" value="1"/>
</dbReference>
<dbReference type="PANTHER" id="PTHR43333:SF1">
    <property type="entry name" value="D-ISOMER SPECIFIC 2-HYDROXYACID DEHYDROGENASE NAD-BINDING DOMAIN-CONTAINING PROTEIN"/>
    <property type="match status" value="1"/>
</dbReference>
<dbReference type="CDD" id="cd12166">
    <property type="entry name" value="2-Hacid_dh_7"/>
    <property type="match status" value="1"/>
</dbReference>
<dbReference type="SUPFAM" id="SSF51735">
    <property type="entry name" value="NAD(P)-binding Rossmann-fold domains"/>
    <property type="match status" value="1"/>
</dbReference>
<gene>
    <name evidence="4" type="ORF">ACFPT7_08930</name>
</gene>
<dbReference type="Pfam" id="PF02826">
    <property type="entry name" value="2-Hacid_dh_C"/>
    <property type="match status" value="1"/>
</dbReference>
<reference evidence="5" key="1">
    <citation type="journal article" date="2019" name="Int. J. Syst. Evol. Microbiol.">
        <title>The Global Catalogue of Microorganisms (GCM) 10K type strain sequencing project: providing services to taxonomists for standard genome sequencing and annotation.</title>
        <authorList>
            <consortium name="The Broad Institute Genomics Platform"/>
            <consortium name="The Broad Institute Genome Sequencing Center for Infectious Disease"/>
            <person name="Wu L."/>
            <person name="Ma J."/>
        </authorList>
    </citation>
    <scope>NUCLEOTIDE SEQUENCE [LARGE SCALE GENOMIC DNA]</scope>
    <source>
        <strain evidence="5">JCM 4087</strain>
    </source>
</reference>
<comment type="caution">
    <text evidence="4">The sequence shown here is derived from an EMBL/GenBank/DDBJ whole genome shotgun (WGS) entry which is preliminary data.</text>
</comment>